<dbReference type="EMBL" id="CP029449">
    <property type="protein sequence ID" value="AWL69357.1"/>
    <property type="molecule type" value="Genomic_DNA"/>
</dbReference>
<organism evidence="5 7">
    <name type="scientific">Serratia marcescens</name>
    <dbReference type="NCBI Taxonomy" id="615"/>
    <lineage>
        <taxon>Bacteria</taxon>
        <taxon>Pseudomonadati</taxon>
        <taxon>Pseudomonadota</taxon>
        <taxon>Gammaproteobacteria</taxon>
        <taxon>Enterobacterales</taxon>
        <taxon>Yersiniaceae</taxon>
        <taxon>Serratia</taxon>
    </lineage>
</organism>
<dbReference type="SUPFAM" id="SSF55073">
    <property type="entry name" value="Nucleotide cyclase"/>
    <property type="match status" value="1"/>
</dbReference>
<reference evidence="6" key="6">
    <citation type="submission" date="2018-06" db="EMBL/GenBank/DDBJ databases">
        <authorList>
            <person name="Martins R.C."/>
            <person name="Perdigao-Neto L.V."/>
            <person name="Costa S.F."/>
            <person name="Levin A.S.S."/>
        </authorList>
    </citation>
    <scope>NUCLEOTIDE SEQUENCE</scope>
    <source>
        <strain evidence="6">1283</strain>
    </source>
</reference>
<reference evidence="9" key="4">
    <citation type="submission" date="2018-06" db="EMBL/GenBank/DDBJ databases">
        <title>Serratia marcescens genome sequencing and assembly.</title>
        <authorList>
            <person name="Martins R.C."/>
            <person name="Perdigao-Neto L.V."/>
            <person name="Costa S.F."/>
            <person name="Levin A.S.S."/>
        </authorList>
    </citation>
    <scope>NUCLEOTIDE SEQUENCE [LARGE SCALE GENOMIC DNA]</scope>
    <source>
        <strain evidence="9">1283</strain>
    </source>
</reference>
<dbReference type="RefSeq" id="WP_038879736.1">
    <property type="nucleotide sequence ID" value="NZ_CABMHU010000152.1"/>
</dbReference>
<dbReference type="Gene3D" id="3.30.70.270">
    <property type="match status" value="1"/>
</dbReference>
<dbReference type="SMART" id="SM00267">
    <property type="entry name" value="GGDEF"/>
    <property type="match status" value="1"/>
</dbReference>
<feature type="domain" description="EAL" evidence="2">
    <location>
        <begin position="394"/>
        <end position="642"/>
    </location>
</feature>
<reference evidence="7" key="1">
    <citation type="submission" date="2016-04" db="EMBL/GenBank/DDBJ databases">
        <authorList>
            <person name="Osei Sekyere J."/>
            <person name="Sivertsen A."/>
            <person name="Pedersen A.T."/>
            <person name="Sundsfjord A."/>
        </authorList>
    </citation>
    <scope>NUCLEOTIDE SEQUENCE [LARGE SCALE GENOMIC DNA]</scope>
    <source>
        <strain evidence="7">945174350</strain>
    </source>
</reference>
<dbReference type="NCBIfam" id="NF008281">
    <property type="entry name" value="PRK11059.1"/>
    <property type="match status" value="1"/>
</dbReference>
<protein>
    <submittedName>
        <fullName evidence="5">RNase E specificity factor CsrD</fullName>
    </submittedName>
</protein>
<dbReference type="EMBL" id="QJQB01000446">
    <property type="protein sequence ID" value="PYA62017.1"/>
    <property type="molecule type" value="Genomic_DNA"/>
</dbReference>
<reference evidence="6 9" key="5">
    <citation type="submission" date="2018-06" db="EMBL/GenBank/DDBJ databases">
        <title>Serratia marcescens genome sequencing and assembly.</title>
        <authorList>
            <person name="Martins R.C.R."/>
            <person name="Perdigao-Neto L.V."/>
            <person name="Costa S.F."/>
            <person name="Levin A.S.S."/>
        </authorList>
    </citation>
    <scope>NUCLEOTIDE SEQUENCE [LARGE SCALE GENOMIC DNA]</scope>
    <source>
        <strain evidence="6 9">1283</strain>
    </source>
</reference>
<dbReference type="Pfam" id="PF00990">
    <property type="entry name" value="GGDEF"/>
    <property type="match status" value="1"/>
</dbReference>
<evidence type="ECO:0000259" key="3">
    <source>
        <dbReference type="PROSITE" id="PS50887"/>
    </source>
</evidence>
<reference evidence="5" key="2">
    <citation type="journal article" date="2017" name="PLoS ONE">
        <title>Genomic and phenotypic characterisation of fluoroquinolone resistance mechanisms in Enterobacteriaceae in Durban, South Africa.</title>
        <authorList>
            <person name="Osei Sekyere J."/>
            <person name="Amoako D.G."/>
        </authorList>
    </citation>
    <scope>NUCLEOTIDE SEQUENCE</scope>
    <source>
        <strain evidence="5">945174350</strain>
    </source>
</reference>
<sequence>MRFTTKLSALITLLVALAMFLMLMGCSYSFFYVTQDRQERRFDSLVTSLDQAMLHESPRDQEKWLPIVMRPLGIVSIRVEAGTSQFLNYKLPTLKKEPWDALNGYRQVSRPLLQHPGSTLYITYLDPFASDVRTLQSTAAVTLSIVVMVVVLLFSLRWLREQADGEDRLERRARRILNGERENVMQGDVREWPANVSGALDHLLADLAEAREERSRVDTLIRAFAAQDAKTGLNNRLFFDNQLTTQLEDEGSHGIVMMVRLPDFETLRDTHGSVAVQELMYSLVNLLSTFVMRYPSALLARYFHSDFTVLLPHRTLKEADGIASQLVNAIDALPSTALIDREAFLHIGIVAYRSGQTTEQVIDYAEQATRHATLQGENGWYVYDSQVPEKGRGSVKWRTLLEQVLARGGPRLYQKPAVTVAGEVHHLEIMSRIYDGSQELLPAEYMPLVQQLGLAESYDRQQVSRIIPLLAQWPEETLAFPLCVDSILQRSFQRWLRDTLLQCEKSQRRRILIELAEADVCQHIDRLRPVLKLLSGLGCRLAVSKAGLTVVSTSYIKSLQVEIVKLHPGLVRSIDKRDENQLFVQSLTGACAGTHAQVFAASVRTRNEWQTLKERGIHGGQGDFFASPEPIDVGRKKYSRRYRV</sequence>
<dbReference type="PROSITE" id="PS50883">
    <property type="entry name" value="EAL"/>
    <property type="match status" value="1"/>
</dbReference>
<dbReference type="InterPro" id="IPR050706">
    <property type="entry name" value="Cyclic-di-GMP_PDE-like"/>
</dbReference>
<dbReference type="InterPro" id="IPR000160">
    <property type="entry name" value="GGDEF_dom"/>
</dbReference>
<dbReference type="PANTHER" id="PTHR33121">
    <property type="entry name" value="CYCLIC DI-GMP PHOSPHODIESTERASE PDEF"/>
    <property type="match status" value="1"/>
</dbReference>
<evidence type="ECO:0000313" key="6">
    <source>
        <dbReference type="EMBL" id="PYA62017.1"/>
    </source>
</evidence>
<evidence type="ECO:0000313" key="7">
    <source>
        <dbReference type="Proteomes" id="UP000050489"/>
    </source>
</evidence>
<gene>
    <name evidence="5" type="ORF">AN695_0222775</name>
    <name evidence="4" type="ORF">DKC05_17745</name>
    <name evidence="6" type="ORF">DMW51_19850</name>
</gene>
<dbReference type="Proteomes" id="UP000050489">
    <property type="component" value="Unassembled WGS sequence"/>
</dbReference>
<evidence type="ECO:0000313" key="5">
    <source>
        <dbReference type="EMBL" id="OCO81769.1"/>
    </source>
</evidence>
<dbReference type="Proteomes" id="UP000245399">
    <property type="component" value="Chromosome"/>
</dbReference>
<dbReference type="AlphaFoldDB" id="A0A0G3SPB4"/>
<dbReference type="CDD" id="cd01948">
    <property type="entry name" value="EAL"/>
    <property type="match status" value="1"/>
</dbReference>
<proteinExistence type="predicted"/>
<name>A0A0G3SPB4_SERMA</name>
<dbReference type="SMART" id="SM00052">
    <property type="entry name" value="EAL"/>
    <property type="match status" value="1"/>
</dbReference>
<feature type="domain" description="GGDEF" evidence="3">
    <location>
        <begin position="252"/>
        <end position="385"/>
    </location>
</feature>
<keyword evidence="1" id="KW-0472">Membrane</keyword>
<evidence type="ECO:0000313" key="8">
    <source>
        <dbReference type="Proteomes" id="UP000245399"/>
    </source>
</evidence>
<dbReference type="Pfam" id="PF17157">
    <property type="entry name" value="GAPES4"/>
    <property type="match status" value="1"/>
</dbReference>
<dbReference type="InterPro" id="IPR043128">
    <property type="entry name" value="Rev_trsase/Diguanyl_cyclase"/>
</dbReference>
<evidence type="ECO:0000256" key="1">
    <source>
        <dbReference type="SAM" id="Phobius"/>
    </source>
</evidence>
<dbReference type="PROSITE" id="PS50887">
    <property type="entry name" value="GGDEF"/>
    <property type="match status" value="1"/>
</dbReference>
<accession>A0A0G3SPB4</accession>
<dbReference type="GO" id="GO:0071111">
    <property type="term" value="F:cyclic-guanylate-specific phosphodiesterase activity"/>
    <property type="evidence" value="ECO:0007669"/>
    <property type="project" value="InterPro"/>
</dbReference>
<dbReference type="InterPro" id="IPR001633">
    <property type="entry name" value="EAL_dom"/>
</dbReference>
<dbReference type="PROSITE" id="PS51257">
    <property type="entry name" value="PROKAR_LIPOPROTEIN"/>
    <property type="match status" value="1"/>
</dbReference>
<evidence type="ECO:0000259" key="2">
    <source>
        <dbReference type="PROSITE" id="PS50883"/>
    </source>
</evidence>
<dbReference type="InterPro" id="IPR035919">
    <property type="entry name" value="EAL_sf"/>
</dbReference>
<feature type="transmembrane region" description="Helical" evidence="1">
    <location>
        <begin position="139"/>
        <end position="159"/>
    </location>
</feature>
<evidence type="ECO:0000313" key="4">
    <source>
        <dbReference type="EMBL" id="AWL69357.1"/>
    </source>
</evidence>
<dbReference type="SUPFAM" id="SSF141868">
    <property type="entry name" value="EAL domain-like"/>
    <property type="match status" value="1"/>
</dbReference>
<keyword evidence="1" id="KW-1133">Transmembrane helix</keyword>
<keyword evidence="9" id="KW-1185">Reference proteome</keyword>
<reference evidence="4 8" key="3">
    <citation type="submission" date="2018-05" db="EMBL/GenBank/DDBJ databases">
        <title>Klebsiella quasipneumonaiae provides a window into carbapenemase gene transfer, plasmid rearrangements and nosocomial acquisition from the hospital environment.</title>
        <authorList>
            <person name="Mathers A.J."/>
            <person name="Vegesana K."/>
            <person name="Stoesser N."/>
            <person name="Crook D."/>
            <person name="Vaughan A."/>
            <person name="Barry K."/>
            <person name="Parikh H."/>
            <person name="Sebra R."/>
            <person name="Kotay S."/>
            <person name="Walker A.S."/>
            <person name="Sheppard A.E."/>
        </authorList>
    </citation>
    <scope>NUCLEOTIDE SEQUENCE [LARGE SCALE GENOMIC DNA]</scope>
    <source>
        <strain evidence="4 8">CAV1761</strain>
    </source>
</reference>
<dbReference type="PANTHER" id="PTHR33121:SF32">
    <property type="entry name" value="RNASE E SPECIFICITY FACTOR CSRD"/>
    <property type="match status" value="1"/>
</dbReference>
<dbReference type="Gene3D" id="3.20.20.450">
    <property type="entry name" value="EAL domain"/>
    <property type="match status" value="1"/>
</dbReference>
<dbReference type="InterPro" id="IPR033423">
    <property type="entry name" value="GAPES4"/>
</dbReference>
<dbReference type="EMBL" id="LJEX02000119">
    <property type="protein sequence ID" value="OCO81769.1"/>
    <property type="molecule type" value="Genomic_DNA"/>
</dbReference>
<keyword evidence="1" id="KW-0812">Transmembrane</keyword>
<dbReference type="Proteomes" id="UP000247823">
    <property type="component" value="Unassembled WGS sequence"/>
</dbReference>
<dbReference type="InterPro" id="IPR029787">
    <property type="entry name" value="Nucleotide_cyclase"/>
</dbReference>
<dbReference type="Pfam" id="PF00563">
    <property type="entry name" value="EAL"/>
    <property type="match status" value="1"/>
</dbReference>
<evidence type="ECO:0000313" key="9">
    <source>
        <dbReference type="Proteomes" id="UP000247823"/>
    </source>
</evidence>